<dbReference type="Proteomes" id="UP001497535">
    <property type="component" value="Unassembled WGS sequence"/>
</dbReference>
<name>A0ACB0XRF6_MELEN</name>
<organism evidence="1 2">
    <name type="scientific">Meloidogyne enterolobii</name>
    <name type="common">Root-knot nematode worm</name>
    <name type="synonym">Meloidogyne mayaguensis</name>
    <dbReference type="NCBI Taxonomy" id="390850"/>
    <lineage>
        <taxon>Eukaryota</taxon>
        <taxon>Metazoa</taxon>
        <taxon>Ecdysozoa</taxon>
        <taxon>Nematoda</taxon>
        <taxon>Chromadorea</taxon>
        <taxon>Rhabditida</taxon>
        <taxon>Tylenchina</taxon>
        <taxon>Tylenchomorpha</taxon>
        <taxon>Tylenchoidea</taxon>
        <taxon>Meloidogynidae</taxon>
        <taxon>Meloidogyninae</taxon>
        <taxon>Meloidogyne</taxon>
    </lineage>
</organism>
<evidence type="ECO:0000313" key="2">
    <source>
        <dbReference type="Proteomes" id="UP001497535"/>
    </source>
</evidence>
<keyword evidence="2" id="KW-1185">Reference proteome</keyword>
<dbReference type="EMBL" id="CAVMJV010000002">
    <property type="protein sequence ID" value="CAK5014070.1"/>
    <property type="molecule type" value="Genomic_DNA"/>
</dbReference>
<protein>
    <submittedName>
        <fullName evidence="1">Uncharacterized protein</fullName>
    </submittedName>
</protein>
<gene>
    <name evidence="1" type="ORF">MENTE1834_LOCUS2598</name>
</gene>
<evidence type="ECO:0000313" key="1">
    <source>
        <dbReference type="EMBL" id="CAK5014070.1"/>
    </source>
</evidence>
<reference evidence="1" key="1">
    <citation type="submission" date="2023-11" db="EMBL/GenBank/DDBJ databases">
        <authorList>
            <person name="Poullet M."/>
        </authorList>
    </citation>
    <scope>NUCLEOTIDE SEQUENCE</scope>
    <source>
        <strain evidence="1">E1834</strain>
    </source>
</reference>
<sequence length="83" mass="9639">MLCPCVVLGVSHFHHVLFTLHQGWREPFEKETKLSISKNLDSDFYFDFVSVQCSFTLQRSLSNTYCSNHFNLSCELIIVYSSI</sequence>
<comment type="caution">
    <text evidence="1">The sequence shown here is derived from an EMBL/GenBank/DDBJ whole genome shotgun (WGS) entry which is preliminary data.</text>
</comment>
<accession>A0ACB0XRF6</accession>
<proteinExistence type="predicted"/>